<dbReference type="AlphaFoldDB" id="A0AA39YCH4"/>
<dbReference type="Proteomes" id="UP001174936">
    <property type="component" value="Unassembled WGS sequence"/>
</dbReference>
<dbReference type="EMBL" id="JAULSV010000003">
    <property type="protein sequence ID" value="KAK0648510.1"/>
    <property type="molecule type" value="Genomic_DNA"/>
</dbReference>
<organism evidence="1 2">
    <name type="scientific">Cercophora newfieldiana</name>
    <dbReference type="NCBI Taxonomy" id="92897"/>
    <lineage>
        <taxon>Eukaryota</taxon>
        <taxon>Fungi</taxon>
        <taxon>Dikarya</taxon>
        <taxon>Ascomycota</taxon>
        <taxon>Pezizomycotina</taxon>
        <taxon>Sordariomycetes</taxon>
        <taxon>Sordariomycetidae</taxon>
        <taxon>Sordariales</taxon>
        <taxon>Lasiosphaeriaceae</taxon>
        <taxon>Cercophora</taxon>
    </lineage>
</organism>
<accession>A0AA39YCH4</accession>
<gene>
    <name evidence="1" type="ORF">B0T16DRAFT_408326</name>
</gene>
<sequence>MKRYYVWQMDACCRHDHWERYFALWEDGEAKWWRTGTGGHEEDLCRRSACGKLHVGDGEIGRVTACMRCYTDHGAGFVKMPGGNAGWVCVLTTWKDLGTGESVDSLEWQSHLRTQQSSNGGESRIRNLSEPDVFWAWEGLESEKRAELQQARGMPFTPEEEVDTSVNPQSPIVHTTVVRMKRLERLMQG</sequence>
<keyword evidence="2" id="KW-1185">Reference proteome</keyword>
<name>A0AA39YCH4_9PEZI</name>
<proteinExistence type="predicted"/>
<evidence type="ECO:0000313" key="1">
    <source>
        <dbReference type="EMBL" id="KAK0648510.1"/>
    </source>
</evidence>
<reference evidence="1" key="1">
    <citation type="submission" date="2023-06" db="EMBL/GenBank/DDBJ databases">
        <title>Genome-scale phylogeny and comparative genomics of the fungal order Sordariales.</title>
        <authorList>
            <consortium name="Lawrence Berkeley National Laboratory"/>
            <person name="Hensen N."/>
            <person name="Bonometti L."/>
            <person name="Westerberg I."/>
            <person name="Brannstrom I.O."/>
            <person name="Guillou S."/>
            <person name="Cros-Aarteil S."/>
            <person name="Calhoun S."/>
            <person name="Haridas S."/>
            <person name="Kuo A."/>
            <person name="Mondo S."/>
            <person name="Pangilinan J."/>
            <person name="Riley R."/>
            <person name="Labutti K."/>
            <person name="Andreopoulos B."/>
            <person name="Lipzen A."/>
            <person name="Chen C."/>
            <person name="Yanf M."/>
            <person name="Daum C."/>
            <person name="Ng V."/>
            <person name="Clum A."/>
            <person name="Steindorff A."/>
            <person name="Ohm R."/>
            <person name="Martin F."/>
            <person name="Silar P."/>
            <person name="Natvig D."/>
            <person name="Lalanne C."/>
            <person name="Gautier V."/>
            <person name="Ament-Velasquez S.L."/>
            <person name="Kruys A."/>
            <person name="Hutchinson M.I."/>
            <person name="Powell A.J."/>
            <person name="Barry K."/>
            <person name="Miller A.N."/>
            <person name="Grigoriev I.V."/>
            <person name="Debuchy R."/>
            <person name="Gladieux P."/>
            <person name="Thoren M.H."/>
            <person name="Johannesson H."/>
        </authorList>
    </citation>
    <scope>NUCLEOTIDE SEQUENCE</scope>
    <source>
        <strain evidence="1">SMH2532-1</strain>
    </source>
</reference>
<evidence type="ECO:0000313" key="2">
    <source>
        <dbReference type="Proteomes" id="UP001174936"/>
    </source>
</evidence>
<comment type="caution">
    <text evidence="1">The sequence shown here is derived from an EMBL/GenBank/DDBJ whole genome shotgun (WGS) entry which is preliminary data.</text>
</comment>
<protein>
    <submittedName>
        <fullName evidence="1">Uncharacterized protein</fullName>
    </submittedName>
</protein>